<dbReference type="Proteomes" id="UP000677082">
    <property type="component" value="Unassembled WGS sequence"/>
</dbReference>
<dbReference type="InterPro" id="IPR000209">
    <property type="entry name" value="Peptidase_S8/S53_dom"/>
</dbReference>
<evidence type="ECO:0000256" key="2">
    <source>
        <dbReference type="ARBA" id="ARBA00022670"/>
    </source>
</evidence>
<dbReference type="GO" id="GO:0004252">
    <property type="term" value="F:serine-type endopeptidase activity"/>
    <property type="evidence" value="ECO:0007669"/>
    <property type="project" value="InterPro"/>
</dbReference>
<organism evidence="7 8">
    <name type="scientific">Paractinoplanes toevensis</name>
    <dbReference type="NCBI Taxonomy" id="571911"/>
    <lineage>
        <taxon>Bacteria</taxon>
        <taxon>Bacillati</taxon>
        <taxon>Actinomycetota</taxon>
        <taxon>Actinomycetes</taxon>
        <taxon>Micromonosporales</taxon>
        <taxon>Micromonosporaceae</taxon>
        <taxon>Paractinoplanes</taxon>
    </lineage>
</organism>
<accession>A0A919WAF4</accession>
<evidence type="ECO:0000256" key="5">
    <source>
        <dbReference type="PROSITE-ProRule" id="PRU01240"/>
    </source>
</evidence>
<dbReference type="PANTHER" id="PTHR43806">
    <property type="entry name" value="PEPTIDASE S8"/>
    <property type="match status" value="1"/>
</dbReference>
<dbReference type="EMBL" id="BOQN01000121">
    <property type="protein sequence ID" value="GIM96560.1"/>
    <property type="molecule type" value="Genomic_DNA"/>
</dbReference>
<keyword evidence="3" id="KW-0378">Hydrolase</keyword>
<evidence type="ECO:0000313" key="8">
    <source>
        <dbReference type="Proteomes" id="UP000677082"/>
    </source>
</evidence>
<dbReference type="RefSeq" id="WP_213012239.1">
    <property type="nucleotide sequence ID" value="NZ_BOQN01000121.1"/>
</dbReference>
<gene>
    <name evidence="7" type="ORF">Ato02nite_083530</name>
</gene>
<dbReference type="Gene3D" id="3.40.50.200">
    <property type="entry name" value="Peptidase S8/S53 domain"/>
    <property type="match status" value="1"/>
</dbReference>
<dbReference type="Pfam" id="PF00082">
    <property type="entry name" value="Peptidase_S8"/>
    <property type="match status" value="1"/>
</dbReference>
<keyword evidence="2" id="KW-0645">Protease</keyword>
<sequence>MRTDFYSEDTLTLGTADPAEVERLNDILEKNNLGRPLGQPSRAAGPRMIVPVIADEMTADQVVSALEAAGVDSEVRRDPVALAGTRFLNLAGRDIPHSFEPAEAAAAAHERLPWEPLPANLRRPVVALLDSGVQPHEWFPDDEDDPFLLVSDWESPLDELGSIARRHGRDIPHSGTGEAGHATFIAGIVRAAAPSARILSVKVMSADGKVRESIVTSALHWLVRYADANNPLDVVCMAFGREPGDDSDQQALVDMAEPLRLLADRGVALVASAGNDHVDQEIFPAAFPMVTAVGAGFARYHATFSNYGDWVDRYRDGVEVLSTMPDDRWARWSGTSFSAAAYAGDLARPHVV</sequence>
<dbReference type="InterPro" id="IPR036852">
    <property type="entry name" value="Peptidase_S8/S53_dom_sf"/>
</dbReference>
<comment type="caution">
    <text evidence="7">The sequence shown here is derived from an EMBL/GenBank/DDBJ whole genome shotgun (WGS) entry which is preliminary data.</text>
</comment>
<dbReference type="PANTHER" id="PTHR43806:SF11">
    <property type="entry name" value="CEREVISIN-RELATED"/>
    <property type="match status" value="1"/>
</dbReference>
<dbReference type="PROSITE" id="PS51892">
    <property type="entry name" value="SUBTILASE"/>
    <property type="match status" value="1"/>
</dbReference>
<proteinExistence type="inferred from homology"/>
<dbReference type="AlphaFoldDB" id="A0A919WAF4"/>
<name>A0A919WAF4_9ACTN</name>
<dbReference type="GO" id="GO:0006508">
    <property type="term" value="P:proteolysis"/>
    <property type="evidence" value="ECO:0007669"/>
    <property type="project" value="UniProtKB-KW"/>
</dbReference>
<dbReference type="SUPFAM" id="SSF52743">
    <property type="entry name" value="Subtilisin-like"/>
    <property type="match status" value="1"/>
</dbReference>
<protein>
    <recommendedName>
        <fullName evidence="6">Peptidase S8/S53 domain-containing protein</fullName>
    </recommendedName>
</protein>
<evidence type="ECO:0000256" key="3">
    <source>
        <dbReference type="ARBA" id="ARBA00022801"/>
    </source>
</evidence>
<keyword evidence="4" id="KW-0720">Serine protease</keyword>
<keyword evidence="8" id="KW-1185">Reference proteome</keyword>
<evidence type="ECO:0000256" key="4">
    <source>
        <dbReference type="ARBA" id="ARBA00022825"/>
    </source>
</evidence>
<reference evidence="7 8" key="1">
    <citation type="submission" date="2021-03" db="EMBL/GenBank/DDBJ databases">
        <title>Whole genome shotgun sequence of Actinoplanes toevensis NBRC 105298.</title>
        <authorList>
            <person name="Komaki H."/>
            <person name="Tamura T."/>
        </authorList>
    </citation>
    <scope>NUCLEOTIDE SEQUENCE [LARGE SCALE GENOMIC DNA]</scope>
    <source>
        <strain evidence="7 8">NBRC 105298</strain>
    </source>
</reference>
<comment type="caution">
    <text evidence="5">Lacks conserved residue(s) required for the propagation of feature annotation.</text>
</comment>
<evidence type="ECO:0000256" key="1">
    <source>
        <dbReference type="ARBA" id="ARBA00011073"/>
    </source>
</evidence>
<feature type="domain" description="Peptidase S8/S53" evidence="6">
    <location>
        <begin position="124"/>
        <end position="347"/>
    </location>
</feature>
<evidence type="ECO:0000313" key="7">
    <source>
        <dbReference type="EMBL" id="GIM96560.1"/>
    </source>
</evidence>
<evidence type="ECO:0000259" key="6">
    <source>
        <dbReference type="Pfam" id="PF00082"/>
    </source>
</evidence>
<comment type="similarity">
    <text evidence="1 5">Belongs to the peptidase S8 family.</text>
</comment>
<dbReference type="InterPro" id="IPR050131">
    <property type="entry name" value="Peptidase_S8_subtilisin-like"/>
</dbReference>